<keyword evidence="4 5" id="KW-0472">Membrane</keyword>
<feature type="transmembrane region" description="Helical" evidence="5">
    <location>
        <begin position="24"/>
        <end position="49"/>
    </location>
</feature>
<evidence type="ECO:0000256" key="3">
    <source>
        <dbReference type="ARBA" id="ARBA00022989"/>
    </source>
</evidence>
<feature type="transmembrane region" description="Helical" evidence="5">
    <location>
        <begin position="341"/>
        <end position="361"/>
    </location>
</feature>
<feature type="transmembrane region" description="Helical" evidence="5">
    <location>
        <begin position="94"/>
        <end position="115"/>
    </location>
</feature>
<dbReference type="PROSITE" id="PS50850">
    <property type="entry name" value="MFS"/>
    <property type="match status" value="1"/>
</dbReference>
<dbReference type="AlphaFoldDB" id="A0AAU2GUQ2"/>
<dbReference type="EMBL" id="CP108253">
    <property type="protein sequence ID" value="WTU38953.1"/>
    <property type="molecule type" value="Genomic_DNA"/>
</dbReference>
<proteinExistence type="predicted"/>
<feature type="transmembrane region" description="Helical" evidence="5">
    <location>
        <begin position="367"/>
        <end position="386"/>
    </location>
</feature>
<protein>
    <submittedName>
        <fullName evidence="7">MFS transporter</fullName>
    </submittedName>
</protein>
<reference evidence="7" key="1">
    <citation type="submission" date="2022-10" db="EMBL/GenBank/DDBJ databases">
        <title>The complete genomes of actinobacterial strains from the NBC collection.</title>
        <authorList>
            <person name="Joergensen T.S."/>
            <person name="Alvarez Arevalo M."/>
            <person name="Sterndorff E.B."/>
            <person name="Faurdal D."/>
            <person name="Vuksanovic O."/>
            <person name="Mourched A.-S."/>
            <person name="Charusanti P."/>
            <person name="Shaw S."/>
            <person name="Blin K."/>
            <person name="Weber T."/>
        </authorList>
    </citation>
    <scope>NUCLEOTIDE SEQUENCE</scope>
    <source>
        <strain evidence="7">NBC_00060</strain>
    </source>
</reference>
<dbReference type="GO" id="GO:0022857">
    <property type="term" value="F:transmembrane transporter activity"/>
    <property type="evidence" value="ECO:0007669"/>
    <property type="project" value="InterPro"/>
</dbReference>
<dbReference type="PANTHER" id="PTHR23531">
    <property type="entry name" value="QUINOLENE RESISTANCE PROTEIN NORA"/>
    <property type="match status" value="1"/>
</dbReference>
<feature type="transmembrane region" description="Helical" evidence="5">
    <location>
        <begin position="148"/>
        <end position="169"/>
    </location>
</feature>
<evidence type="ECO:0000259" key="6">
    <source>
        <dbReference type="PROSITE" id="PS50850"/>
    </source>
</evidence>
<dbReference type="GO" id="GO:0005886">
    <property type="term" value="C:plasma membrane"/>
    <property type="evidence" value="ECO:0007669"/>
    <property type="project" value="UniProtKB-SubCell"/>
</dbReference>
<evidence type="ECO:0000256" key="5">
    <source>
        <dbReference type="SAM" id="Phobius"/>
    </source>
</evidence>
<feature type="transmembrane region" description="Helical" evidence="5">
    <location>
        <begin position="175"/>
        <end position="196"/>
    </location>
</feature>
<sequence>MTTSLPSRTPAGAPARPPLLTRALMLRFVSMVGASASFFLLLSAVPLYARESGAGGDTAGLATGALMLATVLGELGAPRLIARYGYRPALATGLFLLGAPALVLTVSGTMAWIVAVCFLRGLGFALTLVAGGALTATLIPAERRGEGLALVGVVGGVPNLVALPLGVWLGAHVGYGTVSVAAAAVALVAIASVPGLPDRELMHGESVGVLAGLRTGALVRPGVVFAATAVAAGIVVTFIPLAVPSSMSAVATAALFVQPAVATAGRWWAGRLGDRHGAARLVLPGLLLSAAGVLLTALIRTPVAVVGGVALFGAGFGIAQNATLTLMYARVSTASYGTVSALWNLAYDGGMGVGAVGFGVLADRTGYSSAFVLTAALMLVAAVPAVRDRRTGPATPCP</sequence>
<evidence type="ECO:0000256" key="1">
    <source>
        <dbReference type="ARBA" id="ARBA00004651"/>
    </source>
</evidence>
<feature type="transmembrane region" description="Helical" evidence="5">
    <location>
        <begin position="121"/>
        <end position="141"/>
    </location>
</feature>
<keyword evidence="3 5" id="KW-1133">Transmembrane helix</keyword>
<feature type="transmembrane region" description="Helical" evidence="5">
    <location>
        <begin position="281"/>
        <end position="299"/>
    </location>
</feature>
<gene>
    <name evidence="7" type="ORF">OHV25_04865</name>
</gene>
<dbReference type="InterPro" id="IPR036259">
    <property type="entry name" value="MFS_trans_sf"/>
</dbReference>
<dbReference type="PANTHER" id="PTHR23531:SF1">
    <property type="entry name" value="QUINOLENE RESISTANCE PROTEIN NORA"/>
    <property type="match status" value="1"/>
</dbReference>
<dbReference type="Pfam" id="PF07690">
    <property type="entry name" value="MFS_1"/>
    <property type="match status" value="1"/>
</dbReference>
<evidence type="ECO:0000256" key="4">
    <source>
        <dbReference type="ARBA" id="ARBA00023136"/>
    </source>
</evidence>
<feature type="transmembrane region" description="Helical" evidence="5">
    <location>
        <begin position="249"/>
        <end position="269"/>
    </location>
</feature>
<evidence type="ECO:0000256" key="2">
    <source>
        <dbReference type="ARBA" id="ARBA00022692"/>
    </source>
</evidence>
<organism evidence="7">
    <name type="scientific">Streptomyces sp. NBC_00060</name>
    <dbReference type="NCBI Taxonomy" id="2975636"/>
    <lineage>
        <taxon>Bacteria</taxon>
        <taxon>Bacillati</taxon>
        <taxon>Actinomycetota</taxon>
        <taxon>Actinomycetes</taxon>
        <taxon>Kitasatosporales</taxon>
        <taxon>Streptomycetaceae</taxon>
        <taxon>Streptomyces</taxon>
    </lineage>
</organism>
<dbReference type="Gene3D" id="1.20.1250.20">
    <property type="entry name" value="MFS general substrate transporter like domains"/>
    <property type="match status" value="1"/>
</dbReference>
<dbReference type="InterPro" id="IPR020846">
    <property type="entry name" value="MFS_dom"/>
</dbReference>
<name>A0AAU2GUQ2_9ACTN</name>
<keyword evidence="2 5" id="KW-0812">Transmembrane</keyword>
<dbReference type="InterPro" id="IPR052714">
    <property type="entry name" value="MFS_Exporter"/>
</dbReference>
<accession>A0AAU2GUQ2</accession>
<dbReference type="InterPro" id="IPR011701">
    <property type="entry name" value="MFS"/>
</dbReference>
<comment type="subcellular location">
    <subcellularLocation>
        <location evidence="1">Cell membrane</location>
        <topology evidence="1">Multi-pass membrane protein</topology>
    </subcellularLocation>
</comment>
<feature type="domain" description="Major facilitator superfamily (MFS) profile" evidence="6">
    <location>
        <begin position="23"/>
        <end position="393"/>
    </location>
</feature>
<feature type="transmembrane region" description="Helical" evidence="5">
    <location>
        <begin position="305"/>
        <end position="329"/>
    </location>
</feature>
<feature type="transmembrane region" description="Helical" evidence="5">
    <location>
        <begin position="217"/>
        <end position="243"/>
    </location>
</feature>
<feature type="transmembrane region" description="Helical" evidence="5">
    <location>
        <begin position="61"/>
        <end position="82"/>
    </location>
</feature>
<dbReference type="SUPFAM" id="SSF103473">
    <property type="entry name" value="MFS general substrate transporter"/>
    <property type="match status" value="1"/>
</dbReference>
<evidence type="ECO:0000313" key="7">
    <source>
        <dbReference type="EMBL" id="WTU38953.1"/>
    </source>
</evidence>